<feature type="domain" description="Biotin carboxylation" evidence="11">
    <location>
        <begin position="1"/>
        <end position="446"/>
    </location>
</feature>
<dbReference type="CDD" id="cd06850">
    <property type="entry name" value="biotinyl_domain"/>
    <property type="match status" value="1"/>
</dbReference>
<dbReference type="InterPro" id="IPR016185">
    <property type="entry name" value="PreATP-grasp_dom_sf"/>
</dbReference>
<evidence type="ECO:0000259" key="9">
    <source>
        <dbReference type="PROSITE" id="PS50968"/>
    </source>
</evidence>
<organism evidence="12 13">
    <name type="scientific">Solirubrobacter deserti</name>
    <dbReference type="NCBI Taxonomy" id="2282478"/>
    <lineage>
        <taxon>Bacteria</taxon>
        <taxon>Bacillati</taxon>
        <taxon>Actinomycetota</taxon>
        <taxon>Thermoleophilia</taxon>
        <taxon>Solirubrobacterales</taxon>
        <taxon>Solirubrobacteraceae</taxon>
        <taxon>Solirubrobacter</taxon>
    </lineage>
</organism>
<dbReference type="PROSITE" id="PS50979">
    <property type="entry name" value="BC"/>
    <property type="match status" value="1"/>
</dbReference>
<dbReference type="SUPFAM" id="SSF51246">
    <property type="entry name" value="Rudiment single hybrid motif"/>
    <property type="match status" value="1"/>
</dbReference>
<dbReference type="InterPro" id="IPR000089">
    <property type="entry name" value="Biotin_lipoyl"/>
</dbReference>
<dbReference type="PANTHER" id="PTHR18866:SF33">
    <property type="entry name" value="METHYLCROTONOYL-COA CARBOXYLASE SUBUNIT ALPHA, MITOCHONDRIAL-RELATED"/>
    <property type="match status" value="1"/>
</dbReference>
<feature type="domain" description="Lipoyl-binding" evidence="9">
    <location>
        <begin position="501"/>
        <end position="582"/>
    </location>
</feature>
<dbReference type="PROSITE" id="PS50968">
    <property type="entry name" value="BIOTINYL_LIPOYL"/>
    <property type="match status" value="1"/>
</dbReference>
<dbReference type="SMART" id="SM01209">
    <property type="entry name" value="GARS_A"/>
    <property type="match status" value="1"/>
</dbReference>
<evidence type="ECO:0000256" key="5">
    <source>
        <dbReference type="ARBA" id="ARBA00022840"/>
    </source>
</evidence>
<dbReference type="PROSITE" id="PS50975">
    <property type="entry name" value="ATP_GRASP"/>
    <property type="match status" value="1"/>
</dbReference>
<dbReference type="PROSITE" id="PS00866">
    <property type="entry name" value="CPSASE_1"/>
    <property type="match status" value="1"/>
</dbReference>
<protein>
    <recommendedName>
        <fullName evidence="2">biotin carboxylase</fullName>
        <ecNumber evidence="2">6.3.4.14</ecNumber>
    </recommendedName>
</protein>
<evidence type="ECO:0000256" key="7">
    <source>
        <dbReference type="PROSITE-ProRule" id="PRU00409"/>
    </source>
</evidence>
<feature type="compositionally biased region" description="Low complexity" evidence="8">
    <location>
        <begin position="487"/>
        <end position="496"/>
    </location>
</feature>
<dbReference type="Gene3D" id="3.30.470.20">
    <property type="entry name" value="ATP-grasp fold, B domain"/>
    <property type="match status" value="1"/>
</dbReference>
<dbReference type="InterPro" id="IPR011764">
    <property type="entry name" value="Biotin_carboxylation_dom"/>
</dbReference>
<evidence type="ECO:0000313" key="13">
    <source>
        <dbReference type="Proteomes" id="UP001147700"/>
    </source>
</evidence>
<dbReference type="InterPro" id="IPR005479">
    <property type="entry name" value="CPAse_ATP-bd"/>
</dbReference>
<gene>
    <name evidence="12" type="ORF">OJ962_16410</name>
</gene>
<accession>A0ABT4RKR2</accession>
<evidence type="ECO:0000256" key="2">
    <source>
        <dbReference type="ARBA" id="ARBA00013263"/>
    </source>
</evidence>
<feature type="domain" description="ATP-grasp" evidence="10">
    <location>
        <begin position="120"/>
        <end position="317"/>
    </location>
</feature>
<dbReference type="Proteomes" id="UP001147700">
    <property type="component" value="Unassembled WGS sequence"/>
</dbReference>
<evidence type="ECO:0000256" key="4">
    <source>
        <dbReference type="ARBA" id="ARBA00022741"/>
    </source>
</evidence>
<dbReference type="EC" id="6.3.4.14" evidence="2"/>
<dbReference type="EMBL" id="JAPCID010000021">
    <property type="protein sequence ID" value="MDA0139085.1"/>
    <property type="molecule type" value="Genomic_DNA"/>
</dbReference>
<evidence type="ECO:0000259" key="10">
    <source>
        <dbReference type="PROSITE" id="PS50975"/>
    </source>
</evidence>
<proteinExistence type="predicted"/>
<evidence type="ECO:0000259" key="11">
    <source>
        <dbReference type="PROSITE" id="PS50979"/>
    </source>
</evidence>
<dbReference type="RefSeq" id="WP_202955220.1">
    <property type="nucleotide sequence ID" value="NZ_JAPCID010000021.1"/>
</dbReference>
<dbReference type="Pfam" id="PF00364">
    <property type="entry name" value="Biotin_lipoyl"/>
    <property type="match status" value="1"/>
</dbReference>
<dbReference type="InterPro" id="IPR011761">
    <property type="entry name" value="ATP-grasp"/>
</dbReference>
<dbReference type="SMART" id="SM00878">
    <property type="entry name" value="Biotin_carb_C"/>
    <property type="match status" value="1"/>
</dbReference>
<dbReference type="GO" id="GO:0003989">
    <property type="term" value="F:acetyl-CoA carboxylase activity"/>
    <property type="evidence" value="ECO:0007669"/>
    <property type="project" value="UniProtKB-EC"/>
</dbReference>
<dbReference type="Pfam" id="PF02785">
    <property type="entry name" value="Biotin_carb_C"/>
    <property type="match status" value="1"/>
</dbReference>
<dbReference type="Pfam" id="PF02786">
    <property type="entry name" value="CPSase_L_D2"/>
    <property type="match status" value="1"/>
</dbReference>
<comment type="caution">
    <text evidence="12">The sequence shown here is derived from an EMBL/GenBank/DDBJ whole genome shotgun (WGS) entry which is preliminary data.</text>
</comment>
<keyword evidence="6" id="KW-0092">Biotin</keyword>
<dbReference type="SUPFAM" id="SSF51230">
    <property type="entry name" value="Single hybrid motif"/>
    <property type="match status" value="1"/>
</dbReference>
<evidence type="ECO:0000256" key="3">
    <source>
        <dbReference type="ARBA" id="ARBA00022598"/>
    </source>
</evidence>
<dbReference type="Pfam" id="PF00289">
    <property type="entry name" value="Biotin_carb_N"/>
    <property type="match status" value="1"/>
</dbReference>
<dbReference type="SUPFAM" id="SSF52440">
    <property type="entry name" value="PreATP-grasp domain"/>
    <property type="match status" value="1"/>
</dbReference>
<dbReference type="InterPro" id="IPR011053">
    <property type="entry name" value="Single_hybrid_motif"/>
</dbReference>
<dbReference type="SUPFAM" id="SSF56059">
    <property type="entry name" value="Glutathione synthetase ATP-binding domain-like"/>
    <property type="match status" value="1"/>
</dbReference>
<keyword evidence="4 7" id="KW-0547">Nucleotide-binding</keyword>
<reference evidence="12" key="1">
    <citation type="submission" date="2022-10" db="EMBL/GenBank/DDBJ databases">
        <title>The WGS of Solirubrobacter sp. CPCC 204708.</title>
        <authorList>
            <person name="Jiang Z."/>
        </authorList>
    </citation>
    <scope>NUCLEOTIDE SEQUENCE</scope>
    <source>
        <strain evidence="12">CPCC 204708</strain>
    </source>
</reference>
<dbReference type="InterPro" id="IPR005481">
    <property type="entry name" value="BC-like_N"/>
</dbReference>
<name>A0ABT4RKR2_9ACTN</name>
<keyword evidence="3 12" id="KW-0436">Ligase</keyword>
<keyword evidence="13" id="KW-1185">Reference proteome</keyword>
<dbReference type="PROSITE" id="PS00867">
    <property type="entry name" value="CPSASE_2"/>
    <property type="match status" value="1"/>
</dbReference>
<keyword evidence="5 7" id="KW-0067">ATP-binding</keyword>
<comment type="cofactor">
    <cofactor evidence="1">
        <name>biotin</name>
        <dbReference type="ChEBI" id="CHEBI:57586"/>
    </cofactor>
</comment>
<dbReference type="PANTHER" id="PTHR18866">
    <property type="entry name" value="CARBOXYLASE:PYRUVATE/ACETYL-COA/PROPIONYL-COA CARBOXYLASE"/>
    <property type="match status" value="1"/>
</dbReference>
<evidence type="ECO:0000256" key="6">
    <source>
        <dbReference type="ARBA" id="ARBA00023267"/>
    </source>
</evidence>
<dbReference type="InterPro" id="IPR011054">
    <property type="entry name" value="Rudment_hybrid_motif"/>
</dbReference>
<dbReference type="NCBIfam" id="NF006367">
    <property type="entry name" value="PRK08591.1"/>
    <property type="match status" value="1"/>
</dbReference>
<dbReference type="InterPro" id="IPR050856">
    <property type="entry name" value="Biotin_carboxylase_complex"/>
</dbReference>
<dbReference type="InterPro" id="IPR005482">
    <property type="entry name" value="Biotin_COase_C"/>
</dbReference>
<feature type="region of interest" description="Disordered" evidence="8">
    <location>
        <begin position="487"/>
        <end position="517"/>
    </location>
</feature>
<evidence type="ECO:0000256" key="8">
    <source>
        <dbReference type="SAM" id="MobiDB-lite"/>
    </source>
</evidence>
<evidence type="ECO:0000313" key="12">
    <source>
        <dbReference type="EMBL" id="MDA0139085.1"/>
    </source>
</evidence>
<sequence>MFTRVLVANRGEIAVRVIRALDELGIESVAVYSEADREAQHVQRATHAYLLGPGPAAESYLNVDKLLEVIEESGAEAVHPGYGFLAENAAFARRLEEAGVTFIGPPASAIEAMGSKTKARELMQDAGVPIVPGTTDPVESLEDAERIAEDIGYPVAVKAAGGGGGKGFRVALEPDKLKDAFEGAAREGEKFFSDATVYLERYLPDPRHVEVQVLADGHGNVVHLGERDCSIQRRHQKLIEESPAPLVDAELRARIGEIAVEAARAVDYRGAGTIEGLLSDEGEYFFLEMNTRVQVEHCVTEEVTGVDIVREQILVAAGEPLSFGQDDIRWHGHAIECRINAEDAARNFAPAPGTVTHYREPSGPGVRVDSGVLSGSEITPLYDPMVAKLIVWDADRERATRRMARALKEFEIEGVRTLIPFHKAIMASEQWAKGETCRDLIEDKEWLKTLAAPKPEPAAEEAEVVARDYVVEVSGKRFQVTVHGEAAASNGAAPKAAPKKRERKGSSGGGGGGDTLASPMQGNVFKVLVEPGAQVEAGALICIIEAMKMENEITAHKAGTIAELPISEGAAVKSGDTLAVIKDA</sequence>
<dbReference type="Gene3D" id="2.40.50.100">
    <property type="match status" value="1"/>
</dbReference>
<evidence type="ECO:0000256" key="1">
    <source>
        <dbReference type="ARBA" id="ARBA00001953"/>
    </source>
</evidence>